<feature type="transmembrane region" description="Helical" evidence="1">
    <location>
        <begin position="530"/>
        <end position="550"/>
    </location>
</feature>
<evidence type="ECO:0000256" key="2">
    <source>
        <dbReference type="SAM" id="SignalP"/>
    </source>
</evidence>
<evidence type="ECO:0000313" key="4">
    <source>
        <dbReference type="EnsemblMetazoa" id="tetur08g00260.1"/>
    </source>
</evidence>
<dbReference type="HOGENOM" id="CLU_007874_4_0_1"/>
<evidence type="ECO:0000256" key="1">
    <source>
        <dbReference type="SAM" id="Phobius"/>
    </source>
</evidence>
<keyword evidence="1" id="KW-1133">Transmembrane helix</keyword>
<feature type="signal peptide" evidence="2">
    <location>
        <begin position="1"/>
        <end position="24"/>
    </location>
</feature>
<dbReference type="Pfam" id="PF01757">
    <property type="entry name" value="Acyl_transf_3"/>
    <property type="match status" value="1"/>
</dbReference>
<gene>
    <name evidence="4" type="primary">107362744</name>
</gene>
<dbReference type="Proteomes" id="UP000015104">
    <property type="component" value="Unassembled WGS sequence"/>
</dbReference>
<keyword evidence="5" id="KW-1185">Reference proteome</keyword>
<dbReference type="OrthoDB" id="6420932at2759"/>
<feature type="domain" description="Nose resistant-to-fluoxetine protein N-terminal" evidence="3">
    <location>
        <begin position="62"/>
        <end position="207"/>
    </location>
</feature>
<accession>T1KAG0</accession>
<feature type="transmembrane region" description="Helical" evidence="1">
    <location>
        <begin position="501"/>
        <end position="518"/>
    </location>
</feature>
<dbReference type="PANTHER" id="PTHR11161:SF0">
    <property type="entry name" value="O-ACYLTRANSFERASE LIKE PROTEIN"/>
    <property type="match status" value="1"/>
</dbReference>
<feature type="transmembrane region" description="Helical" evidence="1">
    <location>
        <begin position="457"/>
        <end position="481"/>
    </location>
</feature>
<feature type="transmembrane region" description="Helical" evidence="1">
    <location>
        <begin position="562"/>
        <end position="583"/>
    </location>
</feature>
<reference evidence="4" key="2">
    <citation type="submission" date="2015-06" db="UniProtKB">
        <authorList>
            <consortium name="EnsemblMetazoa"/>
        </authorList>
    </citation>
    <scope>IDENTIFICATION</scope>
</reference>
<dbReference type="PANTHER" id="PTHR11161">
    <property type="entry name" value="O-ACYLTRANSFERASE"/>
    <property type="match status" value="1"/>
</dbReference>
<feature type="chain" id="PRO_5004591285" description="Nose resistant-to-fluoxetine protein N-terminal domain-containing protein" evidence="2">
    <location>
        <begin position="25"/>
        <end position="703"/>
    </location>
</feature>
<dbReference type="GO" id="GO:0016747">
    <property type="term" value="F:acyltransferase activity, transferring groups other than amino-acyl groups"/>
    <property type="evidence" value="ECO:0007669"/>
    <property type="project" value="InterPro"/>
</dbReference>
<dbReference type="InterPro" id="IPR002656">
    <property type="entry name" value="Acyl_transf_3_dom"/>
</dbReference>
<feature type="transmembrane region" description="Helical" evidence="1">
    <location>
        <begin position="425"/>
        <end position="445"/>
    </location>
</feature>
<keyword evidence="2" id="KW-0732">Signal</keyword>
<dbReference type="EnsemblMetazoa" id="tetur08g00260.1">
    <property type="protein sequence ID" value="tetur08g00260.1"/>
    <property type="gene ID" value="tetur08g00260"/>
</dbReference>
<keyword evidence="1" id="KW-0472">Membrane</keyword>
<dbReference type="AlphaFoldDB" id="T1KAG0"/>
<protein>
    <recommendedName>
        <fullName evidence="3">Nose resistant-to-fluoxetine protein N-terminal domain-containing protein</fullName>
    </recommendedName>
</protein>
<feature type="transmembrane region" description="Helical" evidence="1">
    <location>
        <begin position="352"/>
        <end position="371"/>
    </location>
</feature>
<dbReference type="SMART" id="SM00703">
    <property type="entry name" value="NRF"/>
    <property type="match status" value="1"/>
</dbReference>
<dbReference type="eggNOG" id="KOG3700">
    <property type="taxonomic scope" value="Eukaryota"/>
</dbReference>
<keyword evidence="1" id="KW-0812">Transmembrane</keyword>
<feature type="transmembrane region" description="Helical" evidence="1">
    <location>
        <begin position="322"/>
        <end position="340"/>
    </location>
</feature>
<feature type="transmembrane region" description="Helical" evidence="1">
    <location>
        <begin position="640"/>
        <end position="661"/>
    </location>
</feature>
<dbReference type="InterPro" id="IPR052728">
    <property type="entry name" value="O2_lipid_transport_reg"/>
</dbReference>
<feature type="transmembrane region" description="Helical" evidence="1">
    <location>
        <begin position="604"/>
        <end position="620"/>
    </location>
</feature>
<evidence type="ECO:0000313" key="5">
    <source>
        <dbReference type="Proteomes" id="UP000015104"/>
    </source>
</evidence>
<reference evidence="5" key="1">
    <citation type="submission" date="2011-08" db="EMBL/GenBank/DDBJ databases">
        <authorList>
            <person name="Rombauts S."/>
        </authorList>
    </citation>
    <scope>NUCLEOTIDE SEQUENCE</scope>
    <source>
        <strain evidence="5">London</strain>
    </source>
</reference>
<organism evidence="4 5">
    <name type="scientific">Tetranychus urticae</name>
    <name type="common">Two-spotted spider mite</name>
    <dbReference type="NCBI Taxonomy" id="32264"/>
    <lineage>
        <taxon>Eukaryota</taxon>
        <taxon>Metazoa</taxon>
        <taxon>Ecdysozoa</taxon>
        <taxon>Arthropoda</taxon>
        <taxon>Chelicerata</taxon>
        <taxon>Arachnida</taxon>
        <taxon>Acari</taxon>
        <taxon>Acariformes</taxon>
        <taxon>Trombidiformes</taxon>
        <taxon>Prostigmata</taxon>
        <taxon>Eleutherengona</taxon>
        <taxon>Raphignathae</taxon>
        <taxon>Tetranychoidea</taxon>
        <taxon>Tetranychidae</taxon>
        <taxon>Tetranychus</taxon>
    </lineage>
</organism>
<proteinExistence type="predicted"/>
<dbReference type="EMBL" id="CAEY01001938">
    <property type="status" value="NOT_ANNOTATED_CDS"/>
    <property type="molecule type" value="Genomic_DNA"/>
</dbReference>
<dbReference type="Pfam" id="PF20146">
    <property type="entry name" value="NRF"/>
    <property type="match status" value="1"/>
</dbReference>
<evidence type="ECO:0000259" key="3">
    <source>
        <dbReference type="SMART" id="SM00703"/>
    </source>
</evidence>
<name>T1KAG0_TETUR</name>
<sequence>MFLNSLSILVTFGSIIYFIQSTESRYIDSWRKIENFTHHNVINYVREYENDFLTILPSIGLSSKCHSALVDYKNGLLNFDLTSVQRLDSSGKWPSGLLSGTFTDLGSFDTCVSLDSSQYCLLYTNVPLFNETGYEGFMRPYDSRLFNFTSEPFKYFQKYIHFLRRMNITTGLCVPNECSREELTFIVGALYDRFNTGLTADVDLCYSSPISIPWRPSEVIGLSIILLIIFLNFVGTRCPDDSLLASFNWSENCKKLFSIKPSADESMNFLDGIKVLTMFLVVLSHFQMGNMYNLYTNAFEFIQVAINPIFILVYLAPYTVDLFIMVTGLLMGYYFFSGKRRLNLITYIIGRWIRFATILGWIICLQFILYGEHFRHKFGGPLWGDYNGVGSIVQSCEKTWLPTLLLNQFWFDSSKDVNVCLLFDWYLAADFTLAILFLFVLIPYLKNHPKLSIINTIILIFVGLALSGLGIHFLGIPTTWITTNYQRKAFLQYSFDFNLKPWPHISPYFVGVLFGYFLSRPKLKLSQLTLGFGWLVCLFCLSLNFTYEYVVNRFGIDPEYKIALAYGTVSKTIWAIGWAWIILILKLGYASSVSNFLSRPTFRILSRINLSVLCTNLLIIRLRSATARTLTYPSYSDVFWFHYIPMYFIIYSIAMLSTLLIEFPTVNLLKKLFSSPQQHEIEGNNNCNKKQVVVDKQAKVTNC</sequence>
<dbReference type="InterPro" id="IPR006621">
    <property type="entry name" value="Nose-resist-to-fluoxetine_N"/>
</dbReference>